<keyword evidence="6 8" id="KW-1133">Transmembrane helix</keyword>
<evidence type="ECO:0000256" key="1">
    <source>
        <dbReference type="ARBA" id="ARBA00004651"/>
    </source>
</evidence>
<accession>A0AA48GPU8</accession>
<feature type="transmembrane region" description="Helical" evidence="8">
    <location>
        <begin position="358"/>
        <end position="377"/>
    </location>
</feature>
<evidence type="ECO:0000256" key="4">
    <source>
        <dbReference type="ARBA" id="ARBA00022475"/>
    </source>
</evidence>
<dbReference type="Pfam" id="PF07690">
    <property type="entry name" value="MFS_1"/>
    <property type="match status" value="1"/>
</dbReference>
<keyword evidence="7 8" id="KW-0472">Membrane</keyword>
<dbReference type="Gene3D" id="1.20.1720.10">
    <property type="entry name" value="Multidrug resistance protein D"/>
    <property type="match status" value="2"/>
</dbReference>
<dbReference type="Proteomes" id="UP001238179">
    <property type="component" value="Chromosome"/>
</dbReference>
<dbReference type="InterPro" id="IPR004638">
    <property type="entry name" value="EmrB-like"/>
</dbReference>
<proteinExistence type="inferred from homology"/>
<keyword evidence="5 8" id="KW-0812">Transmembrane</keyword>
<dbReference type="GO" id="GO:0022857">
    <property type="term" value="F:transmembrane transporter activity"/>
    <property type="evidence" value="ECO:0007669"/>
    <property type="project" value="InterPro"/>
</dbReference>
<dbReference type="PROSITE" id="PS50850">
    <property type="entry name" value="MFS"/>
    <property type="match status" value="1"/>
</dbReference>
<comment type="similarity">
    <text evidence="2">Belongs to the major facilitator superfamily. EmrB family.</text>
</comment>
<evidence type="ECO:0000256" key="3">
    <source>
        <dbReference type="ARBA" id="ARBA00022448"/>
    </source>
</evidence>
<dbReference type="NCBIfam" id="TIGR00711">
    <property type="entry name" value="efflux_EmrB"/>
    <property type="match status" value="1"/>
</dbReference>
<dbReference type="RefSeq" id="WP_316414695.1">
    <property type="nucleotide sequence ID" value="NZ_AP027080.1"/>
</dbReference>
<dbReference type="KEGG" id="msil:METEAL_09660"/>
<organism evidence="10 11">
    <name type="scientific">Mesoterricola silvestris</name>
    <dbReference type="NCBI Taxonomy" id="2927979"/>
    <lineage>
        <taxon>Bacteria</taxon>
        <taxon>Pseudomonadati</taxon>
        <taxon>Acidobacteriota</taxon>
        <taxon>Holophagae</taxon>
        <taxon>Holophagales</taxon>
        <taxon>Holophagaceae</taxon>
        <taxon>Mesoterricola</taxon>
    </lineage>
</organism>
<feature type="transmembrane region" description="Helical" evidence="8">
    <location>
        <begin position="486"/>
        <end position="507"/>
    </location>
</feature>
<sequence>MTGPGGSTKWLVGFTCLLGIFMEVLDTSVANVALSNIQGSFAAGTDEVTWVITSYLVANAVILPITGWLGNFFGRKRLYLTCLAIFTLASLGSGAAQSLSFLILMRVIQGLAGGAMVPLSQAITFEAFPSEEQGYAAAIYGIGAICGPILGPLLGGWITDNWSWPWIFYINIPVGLVAFVAAMTFVKDPSYLERPKGKVDYWSLLFIAVGLGCLELFLNRGERYDWLASPVVQVFLGLAALGIALFIWRSLTAENPLVDLRIFALPEFSGGMALIFVAGMGMYGTFICVPIFVQTFLRFTPTWAGIVLAPAGACSMLAMALAGFLVGKVHVRILVGAGFASMSAGVWFLTRISLATDVAFLALAMCMFGFGMGLVLVPIGSESIRRIPPQLVGTATGMFNLMRNEGGSVGIALCTTVLAQRAQFHHARIAEHVTAFNPELQHRGVALVRGFFPRAGLDPASMPGLAAGLVGAEVNRQSYLLSFIDIFAFLAASLAVALPLVLLMRHFRSDGGHRPMLH</sequence>
<protein>
    <submittedName>
        <fullName evidence="10">EmrB/QacA family drug resistance transporter</fullName>
    </submittedName>
</protein>
<dbReference type="InterPro" id="IPR020846">
    <property type="entry name" value="MFS_dom"/>
</dbReference>
<dbReference type="PANTHER" id="PTHR42718:SF9">
    <property type="entry name" value="MAJOR FACILITATOR SUPERFAMILY MULTIDRUG TRANSPORTER MFSC"/>
    <property type="match status" value="1"/>
</dbReference>
<dbReference type="PANTHER" id="PTHR42718">
    <property type="entry name" value="MAJOR FACILITATOR SUPERFAMILY MULTIDRUG TRANSPORTER MFSC"/>
    <property type="match status" value="1"/>
</dbReference>
<feature type="transmembrane region" description="Helical" evidence="8">
    <location>
        <begin position="78"/>
        <end position="97"/>
    </location>
</feature>
<keyword evidence="11" id="KW-1185">Reference proteome</keyword>
<evidence type="ECO:0000259" key="9">
    <source>
        <dbReference type="PROSITE" id="PS50850"/>
    </source>
</evidence>
<name>A0AA48GPU8_9BACT</name>
<evidence type="ECO:0000256" key="5">
    <source>
        <dbReference type="ARBA" id="ARBA00022692"/>
    </source>
</evidence>
<feature type="transmembrane region" description="Helical" evidence="8">
    <location>
        <begin position="303"/>
        <end position="326"/>
    </location>
</feature>
<feature type="transmembrane region" description="Helical" evidence="8">
    <location>
        <begin position="166"/>
        <end position="187"/>
    </location>
</feature>
<reference evidence="11" key="1">
    <citation type="journal article" date="2023" name="Int. J. Syst. Evol. Microbiol.">
        <title>Mesoterricola silvestris gen. nov., sp. nov., Mesoterricola sediminis sp. nov., Geothrix oryzae sp. nov., Geothrix edaphica sp. nov., Geothrix rubra sp. nov., and Geothrix limicola sp. nov., six novel members of Acidobacteriota isolated from soils.</title>
        <authorList>
            <person name="Itoh H."/>
            <person name="Sugisawa Y."/>
            <person name="Mise K."/>
            <person name="Xu Z."/>
            <person name="Kuniyasu M."/>
            <person name="Ushijima N."/>
            <person name="Kawano K."/>
            <person name="Kobayashi E."/>
            <person name="Shiratori Y."/>
            <person name="Masuda Y."/>
            <person name="Senoo K."/>
        </authorList>
    </citation>
    <scope>NUCLEOTIDE SEQUENCE [LARGE SCALE GENOMIC DNA]</scope>
    <source>
        <strain evidence="11">W79</strain>
    </source>
</reference>
<evidence type="ECO:0000256" key="7">
    <source>
        <dbReference type="ARBA" id="ARBA00023136"/>
    </source>
</evidence>
<dbReference type="GO" id="GO:0005886">
    <property type="term" value="C:plasma membrane"/>
    <property type="evidence" value="ECO:0007669"/>
    <property type="project" value="UniProtKB-SubCell"/>
</dbReference>
<comment type="subcellular location">
    <subcellularLocation>
        <location evidence="1">Cell membrane</location>
        <topology evidence="1">Multi-pass membrane protein</topology>
    </subcellularLocation>
</comment>
<feature type="transmembrane region" description="Helical" evidence="8">
    <location>
        <begin position="272"/>
        <end position="297"/>
    </location>
</feature>
<feature type="transmembrane region" description="Helical" evidence="8">
    <location>
        <begin position="333"/>
        <end position="352"/>
    </location>
</feature>
<feature type="transmembrane region" description="Helical" evidence="8">
    <location>
        <begin position="135"/>
        <end position="154"/>
    </location>
</feature>
<keyword evidence="3" id="KW-0813">Transport</keyword>
<feature type="domain" description="Major facilitator superfamily (MFS) profile" evidence="9">
    <location>
        <begin position="12"/>
        <end position="509"/>
    </location>
</feature>
<evidence type="ECO:0000256" key="2">
    <source>
        <dbReference type="ARBA" id="ARBA00008537"/>
    </source>
</evidence>
<evidence type="ECO:0000313" key="10">
    <source>
        <dbReference type="EMBL" id="BDU71792.1"/>
    </source>
</evidence>
<gene>
    <name evidence="10" type="ORF">METEAL_09660</name>
</gene>
<dbReference type="CDD" id="cd17503">
    <property type="entry name" value="MFS_LmrB_MDR_like"/>
    <property type="match status" value="1"/>
</dbReference>
<keyword evidence="4" id="KW-1003">Cell membrane</keyword>
<evidence type="ECO:0000256" key="6">
    <source>
        <dbReference type="ARBA" id="ARBA00022989"/>
    </source>
</evidence>
<dbReference type="SUPFAM" id="SSF103473">
    <property type="entry name" value="MFS general substrate transporter"/>
    <property type="match status" value="1"/>
</dbReference>
<evidence type="ECO:0000256" key="8">
    <source>
        <dbReference type="SAM" id="Phobius"/>
    </source>
</evidence>
<dbReference type="EMBL" id="AP027080">
    <property type="protein sequence ID" value="BDU71792.1"/>
    <property type="molecule type" value="Genomic_DNA"/>
</dbReference>
<feature type="transmembrane region" description="Helical" evidence="8">
    <location>
        <begin position="50"/>
        <end position="71"/>
    </location>
</feature>
<feature type="transmembrane region" description="Helical" evidence="8">
    <location>
        <begin position="199"/>
        <end position="218"/>
    </location>
</feature>
<dbReference type="InterPro" id="IPR011701">
    <property type="entry name" value="MFS"/>
</dbReference>
<dbReference type="AlphaFoldDB" id="A0AA48GPU8"/>
<feature type="transmembrane region" description="Helical" evidence="8">
    <location>
        <begin position="230"/>
        <end position="251"/>
    </location>
</feature>
<dbReference type="InterPro" id="IPR036259">
    <property type="entry name" value="MFS_trans_sf"/>
</dbReference>
<evidence type="ECO:0000313" key="11">
    <source>
        <dbReference type="Proteomes" id="UP001238179"/>
    </source>
</evidence>